<evidence type="ECO:0000259" key="1">
    <source>
        <dbReference type="SMART" id="SM00530"/>
    </source>
</evidence>
<keyword evidence="3" id="KW-1185">Reference proteome</keyword>
<dbReference type="Gene3D" id="1.10.260.40">
    <property type="entry name" value="lambda repressor-like DNA-binding domains"/>
    <property type="match status" value="1"/>
</dbReference>
<accession>A0ABP9HH18</accession>
<dbReference type="InterPro" id="IPR001387">
    <property type="entry name" value="Cro/C1-type_HTH"/>
</dbReference>
<evidence type="ECO:0000313" key="2">
    <source>
        <dbReference type="EMBL" id="GAA4970851.1"/>
    </source>
</evidence>
<dbReference type="EMBL" id="BAABHS010000013">
    <property type="protein sequence ID" value="GAA4970851.1"/>
    <property type="molecule type" value="Genomic_DNA"/>
</dbReference>
<dbReference type="Pfam" id="PF19054">
    <property type="entry name" value="DUF5753"/>
    <property type="match status" value="1"/>
</dbReference>
<gene>
    <name evidence="2" type="ORF">GCM10023205_40670</name>
</gene>
<sequence>MPAPKTLDPEASMWDLFGAYLRFFRLRAGLTQDRLGSDLHATGSFVGQIETAERHPGEEFVAQFDERLGAEGLLIATAFHATRLTDDQPGWFDTFAKAEAAAVRIRTFQPQVIPGLLQCEEYMRVLLRRARVPANTIDMWVDRRLKRKPVLTKTEAPEYWAVVDEAALLRLAQDKVVAKAQLAHLLELVELNNVVLEMVPIEAGLHACMDGAFVLLSVPGKGECTYAEGTFEGRMSTDSHGVSEVQRRYDLLRADTLSPARTARHLRDLLEGTA</sequence>
<evidence type="ECO:0000313" key="3">
    <source>
        <dbReference type="Proteomes" id="UP001500466"/>
    </source>
</evidence>
<dbReference type="CDD" id="cd00093">
    <property type="entry name" value="HTH_XRE"/>
    <property type="match status" value="1"/>
</dbReference>
<feature type="domain" description="HTH cro/C1-type" evidence="1">
    <location>
        <begin position="20"/>
        <end position="75"/>
    </location>
</feature>
<dbReference type="SUPFAM" id="SSF47413">
    <property type="entry name" value="lambda repressor-like DNA-binding domains"/>
    <property type="match status" value="1"/>
</dbReference>
<dbReference type="Proteomes" id="UP001500466">
    <property type="component" value="Unassembled WGS sequence"/>
</dbReference>
<dbReference type="RefSeq" id="WP_345676984.1">
    <property type="nucleotide sequence ID" value="NZ_BAABHS010000013.1"/>
</dbReference>
<reference evidence="3" key="1">
    <citation type="journal article" date="2019" name="Int. J. Syst. Evol. Microbiol.">
        <title>The Global Catalogue of Microorganisms (GCM) 10K type strain sequencing project: providing services to taxonomists for standard genome sequencing and annotation.</title>
        <authorList>
            <consortium name="The Broad Institute Genomics Platform"/>
            <consortium name="The Broad Institute Genome Sequencing Center for Infectious Disease"/>
            <person name="Wu L."/>
            <person name="Ma J."/>
        </authorList>
    </citation>
    <scope>NUCLEOTIDE SEQUENCE [LARGE SCALE GENOMIC DNA]</scope>
    <source>
        <strain evidence="3">JCM 17986</strain>
    </source>
</reference>
<dbReference type="Pfam" id="PF13560">
    <property type="entry name" value="HTH_31"/>
    <property type="match status" value="1"/>
</dbReference>
<dbReference type="SMART" id="SM00530">
    <property type="entry name" value="HTH_XRE"/>
    <property type="match status" value="1"/>
</dbReference>
<comment type="caution">
    <text evidence="2">The sequence shown here is derived from an EMBL/GenBank/DDBJ whole genome shotgun (WGS) entry which is preliminary data.</text>
</comment>
<organism evidence="2 3">
    <name type="scientific">Yinghuangia aomiensis</name>
    <dbReference type="NCBI Taxonomy" id="676205"/>
    <lineage>
        <taxon>Bacteria</taxon>
        <taxon>Bacillati</taxon>
        <taxon>Actinomycetota</taxon>
        <taxon>Actinomycetes</taxon>
        <taxon>Kitasatosporales</taxon>
        <taxon>Streptomycetaceae</taxon>
        <taxon>Yinghuangia</taxon>
    </lineage>
</organism>
<dbReference type="InterPro" id="IPR010982">
    <property type="entry name" value="Lambda_DNA-bd_dom_sf"/>
</dbReference>
<proteinExistence type="predicted"/>
<dbReference type="InterPro" id="IPR043917">
    <property type="entry name" value="DUF5753"/>
</dbReference>
<protein>
    <submittedName>
        <fullName evidence="2">Helix-turn-helix transcriptional regulator</fullName>
    </submittedName>
</protein>
<name>A0ABP9HH18_9ACTN</name>